<dbReference type="Pfam" id="PF03564">
    <property type="entry name" value="DUF1759"/>
    <property type="match status" value="1"/>
</dbReference>
<proteinExistence type="predicted"/>
<dbReference type="InterPro" id="IPR021109">
    <property type="entry name" value="Peptidase_aspartic_dom_sf"/>
</dbReference>
<keyword evidence="2" id="KW-1185">Reference proteome</keyword>
<dbReference type="InterPro" id="IPR001995">
    <property type="entry name" value="Peptidase_A2_cat"/>
</dbReference>
<dbReference type="PANTHER" id="PTHR47331:SF4">
    <property type="entry name" value="PEPTIDASE S1 DOMAIN-CONTAINING PROTEIN"/>
    <property type="match status" value="1"/>
</dbReference>
<dbReference type="Gene3D" id="2.40.70.10">
    <property type="entry name" value="Acid Proteases"/>
    <property type="match status" value="1"/>
</dbReference>
<evidence type="ECO:0000313" key="2">
    <source>
        <dbReference type="Proteomes" id="UP000092462"/>
    </source>
</evidence>
<accession>A0A1B0DGS0</accession>
<dbReference type="PROSITE" id="PS50175">
    <property type="entry name" value="ASP_PROT_RETROV"/>
    <property type="match status" value="1"/>
</dbReference>
<name>A0A1B0DGS0_PHLPP</name>
<dbReference type="VEuPathDB" id="VectorBase:PPAPM1_008709"/>
<dbReference type="GO" id="GO:0006508">
    <property type="term" value="P:proteolysis"/>
    <property type="evidence" value="ECO:0007669"/>
    <property type="project" value="InterPro"/>
</dbReference>
<dbReference type="SUPFAM" id="SSF50630">
    <property type="entry name" value="Acid proteases"/>
    <property type="match status" value="1"/>
</dbReference>
<dbReference type="Pfam" id="PF13650">
    <property type="entry name" value="Asp_protease_2"/>
    <property type="match status" value="1"/>
</dbReference>
<dbReference type="VEuPathDB" id="VectorBase:PPAPM1_005285"/>
<dbReference type="EMBL" id="AJVK01060269">
    <property type="status" value="NOT_ANNOTATED_CDS"/>
    <property type="molecule type" value="Genomic_DNA"/>
</dbReference>
<sequence length="472" mass="53344">MDQTKKPDKKIIHHCEKHFAETHTRTQDGRYEVKLPFKDDTSKLGDSRKQAMARLCVRKGTCQQCDKEHHTLLHFEKKNEDKSASDGSNKSTNALTLSIEDAEEEEEEEQHVVLHSSSGSPLFPTALVKIKAIGGNWTLFRALIDTGSGDTFISEKAAQELSLPREKINAPVRGIGGATAGVSKHQIRIQVAPRFPSTFQLDAQALVLSSLTGLLPQRNIESSSYKGLKIGNTANDQYTWSHAAQRPKLPPIKIGKFSGQLTEWKSFYEMFVHIIHKDPRLHDTEKFSYLLSYLEGEAKGVVAHLSPTGDHYQAALELLKKRYDNKRGVTFQYVNILLDSKKVEFRNAKDIIALHDKINEFSAGMKSLGYSVEDWDPVIVGIIIRKLDGESLRLFEESILDPTAVPTTQQLQTFLLKRHHVLNTLKAGDSNIKAKKTNKDNKETSRKAFHATNIQFLHLYFLSRALWTRMVF</sequence>
<dbReference type="AlphaFoldDB" id="A0A1B0DGS0"/>
<dbReference type="EnsemblMetazoa" id="PPAI007354-RA">
    <property type="protein sequence ID" value="PPAI007354-PA"/>
    <property type="gene ID" value="PPAI007354"/>
</dbReference>
<protein>
    <submittedName>
        <fullName evidence="1">Uncharacterized protein</fullName>
    </submittedName>
</protein>
<dbReference type="InterPro" id="IPR005312">
    <property type="entry name" value="DUF1759"/>
</dbReference>
<dbReference type="GO" id="GO:0004190">
    <property type="term" value="F:aspartic-type endopeptidase activity"/>
    <property type="evidence" value="ECO:0007669"/>
    <property type="project" value="InterPro"/>
</dbReference>
<dbReference type="VEuPathDB" id="VectorBase:PPAPM1_005802"/>
<dbReference type="PANTHER" id="PTHR47331">
    <property type="entry name" value="PHD-TYPE DOMAIN-CONTAINING PROTEIN"/>
    <property type="match status" value="1"/>
</dbReference>
<evidence type="ECO:0000313" key="1">
    <source>
        <dbReference type="EnsemblMetazoa" id="PPAI007354-PA"/>
    </source>
</evidence>
<reference evidence="1" key="1">
    <citation type="submission" date="2022-08" db="UniProtKB">
        <authorList>
            <consortium name="EnsemblMetazoa"/>
        </authorList>
    </citation>
    <scope>IDENTIFICATION</scope>
    <source>
        <strain evidence="1">Israel</strain>
    </source>
</reference>
<organism evidence="1 2">
    <name type="scientific">Phlebotomus papatasi</name>
    <name type="common">Sandfly</name>
    <dbReference type="NCBI Taxonomy" id="29031"/>
    <lineage>
        <taxon>Eukaryota</taxon>
        <taxon>Metazoa</taxon>
        <taxon>Ecdysozoa</taxon>
        <taxon>Arthropoda</taxon>
        <taxon>Hexapoda</taxon>
        <taxon>Insecta</taxon>
        <taxon>Pterygota</taxon>
        <taxon>Neoptera</taxon>
        <taxon>Endopterygota</taxon>
        <taxon>Diptera</taxon>
        <taxon>Nematocera</taxon>
        <taxon>Psychodoidea</taxon>
        <taxon>Psychodidae</taxon>
        <taxon>Phlebotomus</taxon>
        <taxon>Phlebotomus</taxon>
    </lineage>
</organism>
<dbReference type="VEuPathDB" id="VectorBase:PPAI007354"/>
<dbReference type="Proteomes" id="UP000092462">
    <property type="component" value="Unassembled WGS sequence"/>
</dbReference>